<evidence type="ECO:0000313" key="1">
    <source>
        <dbReference type="EMBL" id="CBK22296.2"/>
    </source>
</evidence>
<dbReference type="AlphaFoldDB" id="D8M2K7"/>
<name>D8M2K7_BLAHO</name>
<keyword evidence="2" id="KW-1185">Reference proteome</keyword>
<dbReference type="GeneID" id="24919522"/>
<dbReference type="PROSITE" id="PS51257">
    <property type="entry name" value="PROKAR_LIPOPROTEIN"/>
    <property type="match status" value="1"/>
</dbReference>
<dbReference type="Proteomes" id="UP000008312">
    <property type="component" value="Unassembled WGS sequence"/>
</dbReference>
<dbReference type="InParanoid" id="D8M2K7"/>
<evidence type="ECO:0000313" key="2">
    <source>
        <dbReference type="Proteomes" id="UP000008312"/>
    </source>
</evidence>
<reference evidence="1" key="1">
    <citation type="submission" date="2010-02" db="EMBL/GenBank/DDBJ databases">
        <title>Sequencing and annotation of the Blastocystis hominis genome.</title>
        <authorList>
            <person name="Wincker P."/>
        </authorList>
    </citation>
    <scope>NUCLEOTIDE SEQUENCE</scope>
    <source>
        <strain evidence="1">Singapore isolate B</strain>
    </source>
</reference>
<dbReference type="EMBL" id="FN668649">
    <property type="protein sequence ID" value="CBK22296.2"/>
    <property type="molecule type" value="Genomic_DNA"/>
</dbReference>
<organism evidence="1">
    <name type="scientific">Blastocystis hominis</name>
    <dbReference type="NCBI Taxonomy" id="12968"/>
    <lineage>
        <taxon>Eukaryota</taxon>
        <taxon>Sar</taxon>
        <taxon>Stramenopiles</taxon>
        <taxon>Bigyra</taxon>
        <taxon>Opalozoa</taxon>
        <taxon>Opalinata</taxon>
        <taxon>Blastocystidae</taxon>
        <taxon>Blastocystis</taxon>
    </lineage>
</organism>
<sequence length="195" mass="21916">MAALRSSSLFTSSSTCSSLTACCIDSATAICRCYGEQKASLSDLVSQFSLGESRSILHCSYATEMREEKAVDERVGRTRNLEPSFVWRDLESAKTAVIPTNEKEEELKSRSISIVSRERDAKVNEEVLRCNSTFYSNAFYKNAVIADPLFLPRKSVMDLRVHEPSIYSKIEWFSPKTNQFSKVEAKDTVTISHVC</sequence>
<protein>
    <submittedName>
        <fullName evidence="1">Uncharacterized protein</fullName>
    </submittedName>
</protein>
<gene>
    <name evidence="1" type="ORF">GSBLH_T00002345001</name>
</gene>
<dbReference type="RefSeq" id="XP_012896344.1">
    <property type="nucleotide sequence ID" value="XM_013040890.1"/>
</dbReference>
<proteinExistence type="predicted"/>
<accession>D8M2K7</accession>